<accession>A0ABU0MUS3</accession>
<protein>
    <submittedName>
        <fullName evidence="1">Uncharacterized protein</fullName>
    </submittedName>
</protein>
<proteinExistence type="predicted"/>
<dbReference type="EMBL" id="JAUSVU010000039">
    <property type="protein sequence ID" value="MDQ0537171.1"/>
    <property type="molecule type" value="Genomic_DNA"/>
</dbReference>
<dbReference type="RefSeq" id="WP_209990882.1">
    <property type="nucleotide sequence ID" value="NZ_JAGINO010000037.1"/>
</dbReference>
<gene>
    <name evidence="1" type="ORF">QO018_006071</name>
</gene>
<organism evidence="1 2">
    <name type="scientific">Azospirillum picis</name>
    <dbReference type="NCBI Taxonomy" id="488438"/>
    <lineage>
        <taxon>Bacteria</taxon>
        <taxon>Pseudomonadati</taxon>
        <taxon>Pseudomonadota</taxon>
        <taxon>Alphaproteobacteria</taxon>
        <taxon>Rhodospirillales</taxon>
        <taxon>Azospirillaceae</taxon>
        <taxon>Azospirillum</taxon>
    </lineage>
</organism>
<dbReference type="Proteomes" id="UP001244552">
    <property type="component" value="Unassembled WGS sequence"/>
</dbReference>
<keyword evidence="2" id="KW-1185">Reference proteome</keyword>
<reference evidence="1 2" key="1">
    <citation type="submission" date="2023-07" db="EMBL/GenBank/DDBJ databases">
        <title>Genomic Encyclopedia of Type Strains, Phase IV (KMG-IV): sequencing the most valuable type-strain genomes for metagenomic binning, comparative biology and taxonomic classification.</title>
        <authorList>
            <person name="Goeker M."/>
        </authorList>
    </citation>
    <scope>NUCLEOTIDE SEQUENCE [LARGE SCALE GENOMIC DNA]</scope>
    <source>
        <strain evidence="1 2">DSM 19922</strain>
    </source>
</reference>
<comment type="caution">
    <text evidence="1">The sequence shown here is derived from an EMBL/GenBank/DDBJ whole genome shotgun (WGS) entry which is preliminary data.</text>
</comment>
<name>A0ABU0MUS3_9PROT</name>
<sequence>MTGGECRGGAAFGAALRRLVCGLRAGAATDDLVAACEASMAALPVRTLADAAGVLAVELAALEAEGPGKVWRIAAVGSVRDLLADLAQAGAAAALLPAGADQDLQQLQAGWLALVADVDAAGGEDLAATRAAWSALLDLADAAPAGLSGILVKLQVLLRLLDDTAADPEAPERRLLTSTIAAVEQLEVRARAVAGHQVDNLLMELAGKTVVDDEPAPSAVAAGAKAAGISLDAATMVYRSMVSFYRQMRGVG</sequence>
<evidence type="ECO:0000313" key="2">
    <source>
        <dbReference type="Proteomes" id="UP001244552"/>
    </source>
</evidence>
<evidence type="ECO:0000313" key="1">
    <source>
        <dbReference type="EMBL" id="MDQ0537171.1"/>
    </source>
</evidence>